<accession>A0A135P0T5</accession>
<evidence type="ECO:0008006" key="3">
    <source>
        <dbReference type="Google" id="ProtNLM"/>
    </source>
</evidence>
<keyword evidence="2" id="KW-1185">Reference proteome</keyword>
<dbReference type="AlphaFoldDB" id="A0A135P0T5"/>
<comment type="caution">
    <text evidence="1">The sequence shown here is derived from an EMBL/GenBank/DDBJ whole genome shotgun (WGS) entry which is preliminary data.</text>
</comment>
<dbReference type="OrthoDB" id="894286at2"/>
<evidence type="ECO:0000313" key="2">
    <source>
        <dbReference type="Proteomes" id="UP000070498"/>
    </source>
</evidence>
<evidence type="ECO:0000313" key="1">
    <source>
        <dbReference type="EMBL" id="KXG85041.1"/>
    </source>
</evidence>
<organism evidence="1 2">
    <name type="scientific">Agrobacterium bohemicum</name>
    <dbReference type="NCBI Taxonomy" id="2052828"/>
    <lineage>
        <taxon>Bacteria</taxon>
        <taxon>Pseudomonadati</taxon>
        <taxon>Pseudomonadota</taxon>
        <taxon>Alphaproteobacteria</taxon>
        <taxon>Hyphomicrobiales</taxon>
        <taxon>Rhizobiaceae</taxon>
        <taxon>Rhizobium/Agrobacterium group</taxon>
        <taxon>Agrobacterium</taxon>
    </lineage>
</organism>
<name>A0A135P0T5_9HYPH</name>
<dbReference type="RefSeq" id="WP_067648090.1">
    <property type="nucleotide sequence ID" value="NZ_KQ961027.1"/>
</dbReference>
<sequence length="212" mass="23907">MPLQNRVDPFGDIVDLPMRGLFTGNRGIIHDPETRTLTTKRWTSKAWLVCSCDYKNTRRDVMATRSWTELFFFDEATALAAGHRPCFQCRRQDADMFRASWAEGNAKPLPSAGDIDIILHKERLQSRRKRVNMLLSPLDELPDGAMIAAGGNAYLTMKGKQYRWSAQGYERAHTLPFVDGLLTPPSTLRTLKAGYRPLLHPSITAMTESVPA</sequence>
<dbReference type="STRING" id="2052828.ATO67_10490"/>
<dbReference type="EMBL" id="LNUW01000035">
    <property type="protein sequence ID" value="KXG85041.1"/>
    <property type="molecule type" value="Genomic_DNA"/>
</dbReference>
<proteinExistence type="predicted"/>
<protein>
    <recommendedName>
        <fullName evidence="3">Ada DNA repair metal-binding domain-containing protein</fullName>
    </recommendedName>
</protein>
<reference evidence="1 2" key="1">
    <citation type="submission" date="2015-11" db="EMBL/GenBank/DDBJ databases">
        <title>Draft genome sequence of Agrobacterium sp. R89-1.</title>
        <authorList>
            <person name="Zahradnik J."/>
            <person name="Kyslikova E."/>
            <person name="Palyzova A."/>
            <person name="Kyslik P."/>
        </authorList>
    </citation>
    <scope>NUCLEOTIDE SEQUENCE [LARGE SCALE GENOMIC DNA]</scope>
    <source>
        <strain evidence="1 2">R89-1</strain>
    </source>
</reference>
<gene>
    <name evidence="1" type="ORF">ATO67_10490</name>
</gene>
<dbReference type="Proteomes" id="UP000070498">
    <property type="component" value="Unassembled WGS sequence"/>
</dbReference>